<name>A0ABU2RQ35_9ACTN</name>
<evidence type="ECO:0000313" key="1">
    <source>
        <dbReference type="EMBL" id="MDT0430590.1"/>
    </source>
</evidence>
<dbReference type="RefSeq" id="WP_200692923.1">
    <property type="nucleotide sequence ID" value="NZ_JAVREX010000010.1"/>
</dbReference>
<organism evidence="1 2">
    <name type="scientific">Streptomyces salyersiae</name>
    <dbReference type="NCBI Taxonomy" id="3075530"/>
    <lineage>
        <taxon>Bacteria</taxon>
        <taxon>Bacillati</taxon>
        <taxon>Actinomycetota</taxon>
        <taxon>Actinomycetes</taxon>
        <taxon>Kitasatosporales</taxon>
        <taxon>Streptomycetaceae</taxon>
        <taxon>Streptomyces</taxon>
    </lineage>
</organism>
<keyword evidence="2" id="KW-1185">Reference proteome</keyword>
<comment type="caution">
    <text evidence="1">The sequence shown here is derived from an EMBL/GenBank/DDBJ whole genome shotgun (WGS) entry which is preliminary data.</text>
</comment>
<sequence length="330" mass="35559">MIRNALRMRWSLPLALALLVVASFTPMLIAAGSKASASTPVLSGAEADRAALPKLTSFNKVSLGDGTVETLYAADSAKRPVALAVRVDAAAMKTLPSTPTHDGQTCFDTGGDGIDLEADCASGHERTLWFPKLNGLPFQWLMFNWQKNGHGPTHVFDKPHFDLHFFIQDFSARNQIRTGSCNLVINCDDDATAKKPVPAPYAPVGWGLPGAAGRMGNHIIDPNAAPANGGAFTQAFAYGTWNGHISFWEPVVNRDWVVSEKPASACQPIPQTPQVELTGYYPETMCTRYGSGGEMTFTFEKFVKRTAPAGAKAPVWSSKSTAESAVRHQH</sequence>
<protein>
    <recommendedName>
        <fullName evidence="3">DUF5602 domain-containing protein</fullName>
    </recommendedName>
</protein>
<evidence type="ECO:0000313" key="2">
    <source>
        <dbReference type="Proteomes" id="UP001183777"/>
    </source>
</evidence>
<reference evidence="2" key="1">
    <citation type="submission" date="2023-07" db="EMBL/GenBank/DDBJ databases">
        <title>30 novel species of actinomycetes from the DSMZ collection.</title>
        <authorList>
            <person name="Nouioui I."/>
        </authorList>
    </citation>
    <scope>NUCLEOTIDE SEQUENCE [LARGE SCALE GENOMIC DNA]</scope>
    <source>
        <strain evidence="2">DSM 41770</strain>
    </source>
</reference>
<dbReference type="Proteomes" id="UP001183777">
    <property type="component" value="Unassembled WGS sequence"/>
</dbReference>
<dbReference type="EMBL" id="JAVREX010000010">
    <property type="protein sequence ID" value="MDT0430590.1"/>
    <property type="molecule type" value="Genomic_DNA"/>
</dbReference>
<proteinExistence type="predicted"/>
<evidence type="ECO:0008006" key="3">
    <source>
        <dbReference type="Google" id="ProtNLM"/>
    </source>
</evidence>
<gene>
    <name evidence="1" type="ORF">RM649_23435</name>
</gene>
<accession>A0ABU2RQ35</accession>